<keyword evidence="2" id="KW-1185">Reference proteome</keyword>
<feature type="non-terminal residue" evidence="1">
    <location>
        <position position="218"/>
    </location>
</feature>
<dbReference type="OMA" id="RESAMHV"/>
<name>G4YMQ2_PHYSP</name>
<dbReference type="GeneID" id="20652088"/>
<organism evidence="1 2">
    <name type="scientific">Phytophthora sojae (strain P6497)</name>
    <name type="common">Soybean stem and root rot agent</name>
    <name type="synonym">Phytophthora megasperma f. sp. glycines</name>
    <dbReference type="NCBI Taxonomy" id="1094619"/>
    <lineage>
        <taxon>Eukaryota</taxon>
        <taxon>Sar</taxon>
        <taxon>Stramenopiles</taxon>
        <taxon>Oomycota</taxon>
        <taxon>Peronosporomycetes</taxon>
        <taxon>Peronosporales</taxon>
        <taxon>Peronosporaceae</taxon>
        <taxon>Phytophthora</taxon>
    </lineage>
</organism>
<dbReference type="KEGG" id="psoj:PHYSODRAFT_419811"/>
<gene>
    <name evidence="1" type="ORF">PHYSODRAFT_419811</name>
</gene>
<dbReference type="InParanoid" id="G4YMQ2"/>
<protein>
    <submittedName>
        <fullName evidence="1">Uncharacterized protein</fullName>
    </submittedName>
</protein>
<reference evidence="1 2" key="1">
    <citation type="journal article" date="2006" name="Science">
        <title>Phytophthora genome sequences uncover evolutionary origins and mechanisms of pathogenesis.</title>
        <authorList>
            <person name="Tyler B.M."/>
            <person name="Tripathy S."/>
            <person name="Zhang X."/>
            <person name="Dehal P."/>
            <person name="Jiang R.H."/>
            <person name="Aerts A."/>
            <person name="Arredondo F.D."/>
            <person name="Baxter L."/>
            <person name="Bensasson D."/>
            <person name="Beynon J.L."/>
            <person name="Chapman J."/>
            <person name="Damasceno C.M."/>
            <person name="Dorrance A.E."/>
            <person name="Dou D."/>
            <person name="Dickerman A.W."/>
            <person name="Dubchak I.L."/>
            <person name="Garbelotto M."/>
            <person name="Gijzen M."/>
            <person name="Gordon S.G."/>
            <person name="Govers F."/>
            <person name="Grunwald N.J."/>
            <person name="Huang W."/>
            <person name="Ivors K.L."/>
            <person name="Jones R.W."/>
            <person name="Kamoun S."/>
            <person name="Krampis K."/>
            <person name="Lamour K.H."/>
            <person name="Lee M.K."/>
            <person name="McDonald W.H."/>
            <person name="Medina M."/>
            <person name="Meijer H.J."/>
            <person name="Nordberg E.K."/>
            <person name="Maclean D.J."/>
            <person name="Ospina-Giraldo M.D."/>
            <person name="Morris P.F."/>
            <person name="Phuntumart V."/>
            <person name="Putnam N.H."/>
            <person name="Rash S."/>
            <person name="Rose J.K."/>
            <person name="Sakihama Y."/>
            <person name="Salamov A.A."/>
            <person name="Savidor A."/>
            <person name="Scheuring C.F."/>
            <person name="Smith B.M."/>
            <person name="Sobral B.W."/>
            <person name="Terry A."/>
            <person name="Torto-Alalibo T.A."/>
            <person name="Win J."/>
            <person name="Xu Z."/>
            <person name="Zhang H."/>
            <person name="Grigoriev I.V."/>
            <person name="Rokhsar D.S."/>
            <person name="Boore J.L."/>
        </authorList>
    </citation>
    <scope>NUCLEOTIDE SEQUENCE [LARGE SCALE GENOMIC DNA]</scope>
    <source>
        <strain evidence="1 2">P6497</strain>
    </source>
</reference>
<dbReference type="Proteomes" id="UP000002640">
    <property type="component" value="Unassembled WGS sequence"/>
</dbReference>
<dbReference type="RefSeq" id="XP_009516202.1">
    <property type="nucleotide sequence ID" value="XM_009517907.1"/>
</dbReference>
<dbReference type="AlphaFoldDB" id="G4YMQ2"/>
<sequence>LVRLVTEGDFCGRKVNMKKLLAKLKRSQDLYRQGPFSLAAVAKPDVALLVFCGASNDVVGSRESAMHVDRGRTVAFMPPCLEQTFKILVFFRVPKHARNLRAKKTADSYNKMLEDPHTCVIGQRPGDVVYATNQVYHAVLLGYKKGYTKDDDKWGIIGGNIVLKAEDHGAALRYVSGSTIGVSKGSRVAWLRVLSAFTHMEGRGWSEENFEEEKQRFL</sequence>
<feature type="non-terminal residue" evidence="1">
    <location>
        <position position="1"/>
    </location>
</feature>
<proteinExistence type="predicted"/>
<evidence type="ECO:0000313" key="1">
    <source>
        <dbReference type="EMBL" id="EGZ28927.1"/>
    </source>
</evidence>
<evidence type="ECO:0000313" key="2">
    <source>
        <dbReference type="Proteomes" id="UP000002640"/>
    </source>
</evidence>
<accession>G4YMQ2</accession>
<dbReference type="EMBL" id="JH159151">
    <property type="protein sequence ID" value="EGZ28927.1"/>
    <property type="molecule type" value="Genomic_DNA"/>
</dbReference>